<evidence type="ECO:0000313" key="2">
    <source>
        <dbReference type="EMBL" id="CAA9407638.1"/>
    </source>
</evidence>
<reference evidence="2" key="1">
    <citation type="submission" date="2020-02" db="EMBL/GenBank/DDBJ databases">
        <authorList>
            <person name="Meier V. D."/>
        </authorList>
    </citation>
    <scope>NUCLEOTIDE SEQUENCE</scope>
    <source>
        <strain evidence="2">AVDCRST_MAG35</strain>
    </source>
</reference>
<evidence type="ECO:0000256" key="1">
    <source>
        <dbReference type="SAM" id="MobiDB-lite"/>
    </source>
</evidence>
<sequence length="53" mass="5569">TRPRGPAGRSSRRWWRGPSPRSRRPRGSTARAPLLVPPGARGSGVAPASTLGP</sequence>
<dbReference type="AlphaFoldDB" id="A0A6J4P6J2"/>
<accession>A0A6J4P6J2</accession>
<feature type="non-terminal residue" evidence="2">
    <location>
        <position position="1"/>
    </location>
</feature>
<name>A0A6J4P6J2_9ACTN</name>
<feature type="compositionally biased region" description="Basic residues" evidence="1">
    <location>
        <begin position="10"/>
        <end position="26"/>
    </location>
</feature>
<organism evidence="2">
    <name type="scientific">uncultured Quadrisphaera sp</name>
    <dbReference type="NCBI Taxonomy" id="904978"/>
    <lineage>
        <taxon>Bacteria</taxon>
        <taxon>Bacillati</taxon>
        <taxon>Actinomycetota</taxon>
        <taxon>Actinomycetes</taxon>
        <taxon>Kineosporiales</taxon>
        <taxon>Kineosporiaceae</taxon>
        <taxon>Quadrisphaera</taxon>
        <taxon>environmental samples</taxon>
    </lineage>
</organism>
<protein>
    <submittedName>
        <fullName evidence="2">Uncharacterized protein</fullName>
    </submittedName>
</protein>
<feature type="region of interest" description="Disordered" evidence="1">
    <location>
        <begin position="1"/>
        <end position="53"/>
    </location>
</feature>
<gene>
    <name evidence="2" type="ORF">AVDCRST_MAG35-1235</name>
</gene>
<dbReference type="EMBL" id="CADCUY010000258">
    <property type="protein sequence ID" value="CAA9407638.1"/>
    <property type="molecule type" value="Genomic_DNA"/>
</dbReference>
<feature type="non-terminal residue" evidence="2">
    <location>
        <position position="53"/>
    </location>
</feature>
<proteinExistence type="predicted"/>